<dbReference type="EC" id="2.1.1.113" evidence="3"/>
<dbReference type="PRINTS" id="PR00508">
    <property type="entry name" value="S21N4MTFRASE"/>
</dbReference>
<evidence type="ECO:0000313" key="6">
    <source>
        <dbReference type="Proteomes" id="UP000240322"/>
    </source>
</evidence>
<dbReference type="InterPro" id="IPR029063">
    <property type="entry name" value="SAM-dependent_MTases_sf"/>
</dbReference>
<name>A0A2R6AET4_9ARCH</name>
<evidence type="ECO:0000256" key="1">
    <source>
        <dbReference type="ARBA" id="ARBA00022603"/>
    </source>
</evidence>
<accession>A0A2R6AET4</accession>
<evidence type="ECO:0000313" key="5">
    <source>
        <dbReference type="EMBL" id="PSN84891.1"/>
    </source>
</evidence>
<dbReference type="InterPro" id="IPR001091">
    <property type="entry name" value="RM_Methyltransferase"/>
</dbReference>
<comment type="similarity">
    <text evidence="3">Belongs to the N(4)/N(6)-methyltransferase family.</text>
</comment>
<dbReference type="GO" id="GO:0032259">
    <property type="term" value="P:methylation"/>
    <property type="evidence" value="ECO:0007669"/>
    <property type="project" value="UniProtKB-KW"/>
</dbReference>
<evidence type="ECO:0000256" key="2">
    <source>
        <dbReference type="ARBA" id="ARBA00022679"/>
    </source>
</evidence>
<keyword evidence="1 3" id="KW-0489">Methyltransferase</keyword>
<dbReference type="Pfam" id="PF01555">
    <property type="entry name" value="N6_N4_Mtase"/>
    <property type="match status" value="2"/>
</dbReference>
<dbReference type="EMBL" id="NEXE01000266">
    <property type="protein sequence ID" value="PSN84891.1"/>
    <property type="molecule type" value="Genomic_DNA"/>
</dbReference>
<evidence type="ECO:0000259" key="4">
    <source>
        <dbReference type="Pfam" id="PF01555"/>
    </source>
</evidence>
<feature type="domain" description="DNA methylase N-4/N-6" evidence="4">
    <location>
        <begin position="159"/>
        <end position="285"/>
    </location>
</feature>
<dbReference type="SUPFAM" id="SSF53335">
    <property type="entry name" value="S-adenosyl-L-methionine-dependent methyltransferases"/>
    <property type="match status" value="2"/>
</dbReference>
<keyword evidence="2" id="KW-0808">Transferase</keyword>
<gene>
    <name evidence="5" type="ORF">B9Q03_12760</name>
</gene>
<comment type="catalytic activity">
    <reaction evidence="3">
        <text>a 2'-deoxycytidine in DNA + S-adenosyl-L-methionine = an N(4)-methyl-2'-deoxycytidine in DNA + S-adenosyl-L-homocysteine + H(+)</text>
        <dbReference type="Rhea" id="RHEA:16857"/>
        <dbReference type="Rhea" id="RHEA-COMP:11369"/>
        <dbReference type="Rhea" id="RHEA-COMP:13674"/>
        <dbReference type="ChEBI" id="CHEBI:15378"/>
        <dbReference type="ChEBI" id="CHEBI:57856"/>
        <dbReference type="ChEBI" id="CHEBI:59789"/>
        <dbReference type="ChEBI" id="CHEBI:85452"/>
        <dbReference type="ChEBI" id="CHEBI:137933"/>
        <dbReference type="EC" id="2.1.1.113"/>
    </reaction>
</comment>
<dbReference type="GO" id="GO:0015667">
    <property type="term" value="F:site-specific DNA-methyltransferase (cytosine-N4-specific) activity"/>
    <property type="evidence" value="ECO:0007669"/>
    <property type="project" value="UniProtKB-EC"/>
</dbReference>
<sequence length="298" mass="35179">MRLVTREEYREFLRNHEFVEIENVKVRLNREWRIDSFAPKNFTPEEWSVWSFPDRGNWATHVGDYRGNWSPYIPRNLILKYTKEGDTVCDPMVGSGTTLVECKLLNRNGVGVDINLDAAMVTMNRLDFNYKPLDGDYSAQQKVYVGDARNLDLIPPQSVDLVATHPPYWGIVPYSKNRVSGDLSHLRFDEYVQSMGEVAHECFRILREGKHCAVLIGDTRRHRHYIPLHLVVLNKFLEAGFVLKEDIIKLQHNMKTSREKWRAHTYDFYKIAHEHLYIFRKPEKDEDLTKLKLSLKWW</sequence>
<dbReference type="GO" id="GO:0009307">
    <property type="term" value="P:DNA restriction-modification system"/>
    <property type="evidence" value="ECO:0007669"/>
    <property type="project" value="UniProtKB-KW"/>
</dbReference>
<keyword evidence="3" id="KW-0949">S-adenosyl-L-methionine</keyword>
<protein>
    <recommendedName>
        <fullName evidence="3">Type II methyltransferase</fullName>
        <ecNumber evidence="3">2.1.1.113</ecNumber>
    </recommendedName>
    <alternativeName>
        <fullName evidence="3">N-4 cytosine-specific methyltransferase</fullName>
    </alternativeName>
</protein>
<feature type="domain" description="DNA methylase N-4/N-6" evidence="4">
    <location>
        <begin position="32"/>
        <end position="118"/>
    </location>
</feature>
<keyword evidence="3" id="KW-0680">Restriction system</keyword>
<dbReference type="Gene3D" id="3.40.50.150">
    <property type="entry name" value="Vaccinia Virus protein VP39"/>
    <property type="match status" value="2"/>
</dbReference>
<proteinExistence type="inferred from homology"/>
<comment type="caution">
    <text evidence="5">The sequence shown here is derived from an EMBL/GenBank/DDBJ whole genome shotgun (WGS) entry which is preliminary data.</text>
</comment>
<organism evidence="5 6">
    <name type="scientific">Candidatus Marsarchaeota G2 archaeon OSP_D</name>
    <dbReference type="NCBI Taxonomy" id="1978157"/>
    <lineage>
        <taxon>Archaea</taxon>
        <taxon>Candidatus Marsarchaeota</taxon>
        <taxon>Candidatus Marsarchaeota group 2</taxon>
    </lineage>
</organism>
<dbReference type="GO" id="GO:0008170">
    <property type="term" value="F:N-methyltransferase activity"/>
    <property type="evidence" value="ECO:0007669"/>
    <property type="project" value="InterPro"/>
</dbReference>
<dbReference type="GO" id="GO:0003677">
    <property type="term" value="F:DNA binding"/>
    <property type="evidence" value="ECO:0007669"/>
    <property type="project" value="InterPro"/>
</dbReference>
<dbReference type="AlphaFoldDB" id="A0A2R6AET4"/>
<dbReference type="Proteomes" id="UP000240322">
    <property type="component" value="Unassembled WGS sequence"/>
</dbReference>
<dbReference type="InterPro" id="IPR002941">
    <property type="entry name" value="DNA_methylase_N4/N6"/>
</dbReference>
<evidence type="ECO:0000256" key="3">
    <source>
        <dbReference type="RuleBase" id="RU362026"/>
    </source>
</evidence>
<reference evidence="5 6" key="1">
    <citation type="submission" date="2017-04" db="EMBL/GenBank/DDBJ databases">
        <title>Novel microbial lineages endemic to geothermal iron-oxide mats fill important gaps in the evolutionary history of Archaea.</title>
        <authorList>
            <person name="Jay Z.J."/>
            <person name="Beam J.P."/>
            <person name="Dlakic M."/>
            <person name="Rusch D.B."/>
            <person name="Kozubal M.A."/>
            <person name="Inskeep W.P."/>
        </authorList>
    </citation>
    <scope>NUCLEOTIDE SEQUENCE [LARGE SCALE GENOMIC DNA]</scope>
    <source>
        <strain evidence="5">OSP_D</strain>
    </source>
</reference>